<dbReference type="HOGENOM" id="CLU_3156293_0_0_10"/>
<evidence type="ECO:0000313" key="2">
    <source>
        <dbReference type="Proteomes" id="UP000027442"/>
    </source>
</evidence>
<dbReference type="PATRIC" id="fig|1122985.7.peg.2596"/>
<dbReference type="Proteomes" id="UP000027442">
    <property type="component" value="Unassembled WGS sequence"/>
</dbReference>
<organism evidence="1 2">
    <name type="scientific">Hoylesella loescheii DSM 19665 = JCM 12249 = ATCC 15930</name>
    <dbReference type="NCBI Taxonomy" id="1122985"/>
    <lineage>
        <taxon>Bacteria</taxon>
        <taxon>Pseudomonadati</taxon>
        <taxon>Bacteroidota</taxon>
        <taxon>Bacteroidia</taxon>
        <taxon>Bacteroidales</taxon>
        <taxon>Prevotellaceae</taxon>
        <taxon>Hoylesella</taxon>
    </lineage>
</organism>
<comment type="caution">
    <text evidence="1">The sequence shown here is derived from an EMBL/GenBank/DDBJ whole genome shotgun (WGS) entry which is preliminary data.</text>
</comment>
<keyword evidence="2" id="KW-1185">Reference proteome</keyword>
<evidence type="ECO:0000313" key="1">
    <source>
        <dbReference type="EMBL" id="KDR51418.1"/>
    </source>
</evidence>
<name>A0A069QEV6_HOYLO</name>
<dbReference type="AlphaFoldDB" id="A0A069QEV6"/>
<dbReference type="EMBL" id="JNGW01000107">
    <property type="protein sequence ID" value="KDR51418.1"/>
    <property type="molecule type" value="Genomic_DNA"/>
</dbReference>
<gene>
    <name evidence="1" type="ORF">HMPREF1991_02507</name>
</gene>
<proteinExistence type="predicted"/>
<accession>A0A069QEV6</accession>
<reference evidence="1 2" key="1">
    <citation type="submission" date="2013-08" db="EMBL/GenBank/DDBJ databases">
        <authorList>
            <person name="Weinstock G."/>
            <person name="Sodergren E."/>
            <person name="Wylie T."/>
            <person name="Fulton L."/>
            <person name="Fulton R."/>
            <person name="Fronick C."/>
            <person name="O'Laughlin M."/>
            <person name="Godfrey J."/>
            <person name="Miner T."/>
            <person name="Herter B."/>
            <person name="Appelbaum E."/>
            <person name="Cordes M."/>
            <person name="Lek S."/>
            <person name="Wollam A."/>
            <person name="Pepin K.H."/>
            <person name="Palsikar V.B."/>
            <person name="Mitreva M."/>
            <person name="Wilson R.K."/>
        </authorList>
    </citation>
    <scope>NUCLEOTIDE SEQUENCE [LARGE SCALE GENOMIC DNA]</scope>
    <source>
        <strain evidence="1 2">ATCC 15930</strain>
    </source>
</reference>
<sequence>MQLTNDIVLAICLPQTDNSNVKKPRPTALKDDMHRLDRVGRCHKKVKR</sequence>
<protein>
    <submittedName>
        <fullName evidence="1">Uncharacterized protein</fullName>
    </submittedName>
</protein>